<feature type="transmembrane region" description="Helical" evidence="1">
    <location>
        <begin position="111"/>
        <end position="132"/>
    </location>
</feature>
<feature type="transmembrane region" description="Helical" evidence="1">
    <location>
        <begin position="163"/>
        <end position="180"/>
    </location>
</feature>
<keyword evidence="1" id="KW-1133">Transmembrane helix</keyword>
<feature type="transmembrane region" description="Helical" evidence="1">
    <location>
        <begin position="6"/>
        <end position="26"/>
    </location>
</feature>
<feature type="transmembrane region" description="Helical" evidence="1">
    <location>
        <begin position="308"/>
        <end position="326"/>
    </location>
</feature>
<comment type="caution">
    <text evidence="2">The sequence shown here is derived from an EMBL/GenBank/DDBJ whole genome shotgun (WGS) entry which is preliminary data.</text>
</comment>
<gene>
    <name evidence="2" type="ORF">IQ241_14365</name>
</gene>
<dbReference type="AlphaFoldDB" id="A0A8J7AQC8"/>
<feature type="transmembrane region" description="Helical" evidence="1">
    <location>
        <begin position="493"/>
        <end position="515"/>
    </location>
</feature>
<keyword evidence="3" id="KW-1185">Reference proteome</keyword>
<evidence type="ECO:0000313" key="3">
    <source>
        <dbReference type="Proteomes" id="UP000636505"/>
    </source>
</evidence>
<dbReference type="RefSeq" id="WP_193908336.1">
    <property type="nucleotide sequence ID" value="NZ_JADEXG010000033.1"/>
</dbReference>
<keyword evidence="1" id="KW-0812">Transmembrane</keyword>
<feature type="transmembrane region" description="Helical" evidence="1">
    <location>
        <begin position="234"/>
        <end position="254"/>
    </location>
</feature>
<evidence type="ECO:0000313" key="2">
    <source>
        <dbReference type="EMBL" id="MBE9078466.1"/>
    </source>
</evidence>
<evidence type="ECO:0000256" key="1">
    <source>
        <dbReference type="SAM" id="Phobius"/>
    </source>
</evidence>
<proteinExistence type="predicted"/>
<accession>A0A8J7AQC8</accession>
<keyword evidence="1" id="KW-0472">Membrane</keyword>
<feature type="transmembrane region" description="Helical" evidence="1">
    <location>
        <begin position="395"/>
        <end position="414"/>
    </location>
</feature>
<feature type="transmembrane region" description="Helical" evidence="1">
    <location>
        <begin position="335"/>
        <end position="356"/>
    </location>
</feature>
<reference evidence="2" key="1">
    <citation type="submission" date="2020-10" db="EMBL/GenBank/DDBJ databases">
        <authorList>
            <person name="Castelo-Branco R."/>
            <person name="Eusebio N."/>
            <person name="Adriana R."/>
            <person name="Vieira A."/>
            <person name="Brugerolle De Fraissinette N."/>
            <person name="Rezende De Castro R."/>
            <person name="Schneider M.P."/>
            <person name="Vasconcelos V."/>
            <person name="Leao P.N."/>
        </authorList>
    </citation>
    <scope>NUCLEOTIDE SEQUENCE</scope>
    <source>
        <strain evidence="2">LEGE 07310</strain>
    </source>
</reference>
<dbReference type="EMBL" id="JADEXG010000033">
    <property type="protein sequence ID" value="MBE9078466.1"/>
    <property type="molecule type" value="Genomic_DNA"/>
</dbReference>
<name>A0A8J7AQC8_9CYAN</name>
<organism evidence="2 3">
    <name type="scientific">Vasconcelosia minhoensis LEGE 07310</name>
    <dbReference type="NCBI Taxonomy" id="915328"/>
    <lineage>
        <taxon>Bacteria</taxon>
        <taxon>Bacillati</taxon>
        <taxon>Cyanobacteriota</taxon>
        <taxon>Cyanophyceae</taxon>
        <taxon>Nodosilineales</taxon>
        <taxon>Cymatolegaceae</taxon>
        <taxon>Vasconcelosia</taxon>
        <taxon>Vasconcelosia minhoensis</taxon>
    </lineage>
</organism>
<sequence length="518" mass="58339">MKTAAKIALIAWLWIIVINPGTYVGLDTSLRLQMAHAWWTGTEEVSIPPNDAPKVRGDIRFGVSGEGDERYISFDVGQSLLMLPGDWVGTQLHRWFPALALEDLRHLAVQLLVFVPLNVATVVSGFWLLRLFGFEERIAALTSLTWLLGTTVFHYAQIPQQNNQLLLFVTIGYAAALAFIRRGRPQLALGSGLALGGAFLIRFTSVFHVLTVLLFLVGCVAYQSRDRLKVFKAVRLWIAGFMPLFLLSQTINYVRYGSFWVTGKIVEKQQQLSDPMWSGLPQLPPGYPLLNPPHVGILDTLFSPARSIFIYDPFLIPCLILGIVCWKKFSPYMQWYLICGIFNLGLHMALTSRLIWHGGTAWGSRFHVTSVHLLLIPLLAFFIQVLLSTQGWTRWLLRGIVAVAIAVQITSVTMEPNLEIYQTKVGMPGSRLEFRLGQRLTNIACLANDFSERCIDRNPNKRRYVEEFNNLFFLPFNFHREAAGRPALERVSIALFVAWGLALVMAISTTTRFVFGPG</sequence>
<feature type="transmembrane region" description="Helical" evidence="1">
    <location>
        <begin position="200"/>
        <end position="222"/>
    </location>
</feature>
<protein>
    <submittedName>
        <fullName evidence="2">Glycosyltransferase family 39 protein</fullName>
    </submittedName>
</protein>
<dbReference type="Proteomes" id="UP000636505">
    <property type="component" value="Unassembled WGS sequence"/>
</dbReference>
<feature type="transmembrane region" description="Helical" evidence="1">
    <location>
        <begin position="368"/>
        <end position="388"/>
    </location>
</feature>